<reference evidence="1 2" key="1">
    <citation type="submission" date="2023-07" db="EMBL/GenBank/DDBJ databases">
        <title>Genomic Encyclopedia of Type Strains, Phase IV (KMG-IV): sequencing the most valuable type-strain genomes for metagenomic binning, comparative biology and taxonomic classification.</title>
        <authorList>
            <person name="Goeker M."/>
        </authorList>
    </citation>
    <scope>NUCLEOTIDE SEQUENCE [LARGE SCALE GENOMIC DNA]</scope>
    <source>
        <strain evidence="1 2">DSM 1277</strain>
    </source>
</reference>
<name>A0ABU0DNH9_9HYPH</name>
<evidence type="ECO:0000313" key="2">
    <source>
        <dbReference type="Proteomes" id="UP001238467"/>
    </source>
</evidence>
<organism evidence="1 2">
    <name type="scientific">Ancylobacter vacuolatus</name>
    <dbReference type="NCBI Taxonomy" id="223389"/>
    <lineage>
        <taxon>Bacteria</taxon>
        <taxon>Pseudomonadati</taxon>
        <taxon>Pseudomonadota</taxon>
        <taxon>Alphaproteobacteria</taxon>
        <taxon>Hyphomicrobiales</taxon>
        <taxon>Xanthobacteraceae</taxon>
        <taxon>Ancylobacter</taxon>
    </lineage>
</organism>
<gene>
    <name evidence="1" type="ORF">J2S76_004472</name>
</gene>
<accession>A0ABU0DNH9</accession>
<keyword evidence="2" id="KW-1185">Reference proteome</keyword>
<evidence type="ECO:0000313" key="1">
    <source>
        <dbReference type="EMBL" id="MDQ0350016.1"/>
    </source>
</evidence>
<protein>
    <submittedName>
        <fullName evidence="1">Uncharacterized protein</fullName>
    </submittedName>
</protein>
<proteinExistence type="predicted"/>
<sequence>MERADPIQELVGKKNDICAGQQAGALLPCGVAMIAAEGGMRDDEGKRQVHQRDAGAFRQRNQRLDGAQAPGHHAHAIALARR</sequence>
<dbReference type="EMBL" id="JAUSUH010000014">
    <property type="protein sequence ID" value="MDQ0350016.1"/>
    <property type="molecule type" value="Genomic_DNA"/>
</dbReference>
<comment type="caution">
    <text evidence="1">The sequence shown here is derived from an EMBL/GenBank/DDBJ whole genome shotgun (WGS) entry which is preliminary data.</text>
</comment>
<dbReference type="Proteomes" id="UP001238467">
    <property type="component" value="Unassembled WGS sequence"/>
</dbReference>
<dbReference type="RefSeq" id="WP_307064239.1">
    <property type="nucleotide sequence ID" value="NZ_JAUSUH010000014.1"/>
</dbReference>